<dbReference type="SUPFAM" id="SSF46689">
    <property type="entry name" value="Homeodomain-like"/>
    <property type="match status" value="1"/>
</dbReference>
<feature type="domain" description="HTH araC/xylS-type" evidence="5">
    <location>
        <begin position="217"/>
        <end position="316"/>
    </location>
</feature>
<evidence type="ECO:0000256" key="1">
    <source>
        <dbReference type="ARBA" id="ARBA00023015"/>
    </source>
</evidence>
<dbReference type="GO" id="GO:0043565">
    <property type="term" value="F:sequence-specific DNA binding"/>
    <property type="evidence" value="ECO:0007669"/>
    <property type="project" value="InterPro"/>
</dbReference>
<dbReference type="InterPro" id="IPR050204">
    <property type="entry name" value="AraC_XylS_family_regulators"/>
</dbReference>
<protein>
    <submittedName>
        <fullName evidence="6">AraC family transcriptional regulator</fullName>
    </submittedName>
</protein>
<evidence type="ECO:0000256" key="2">
    <source>
        <dbReference type="ARBA" id="ARBA00023125"/>
    </source>
</evidence>
<proteinExistence type="predicted"/>
<dbReference type="Proteomes" id="UP000248021">
    <property type="component" value="Unassembled WGS sequence"/>
</dbReference>
<evidence type="ECO:0000256" key="4">
    <source>
        <dbReference type="SAM" id="MobiDB-lite"/>
    </source>
</evidence>
<evidence type="ECO:0000313" key="6">
    <source>
        <dbReference type="EMBL" id="PXW50756.1"/>
    </source>
</evidence>
<evidence type="ECO:0000259" key="5">
    <source>
        <dbReference type="PROSITE" id="PS01124"/>
    </source>
</evidence>
<dbReference type="InterPro" id="IPR009057">
    <property type="entry name" value="Homeodomain-like_sf"/>
</dbReference>
<reference evidence="6 7" key="1">
    <citation type="submission" date="2018-05" db="EMBL/GenBank/DDBJ databases">
        <title>Genomic Encyclopedia of Type Strains, Phase IV (KMG-IV): sequencing the most valuable type-strain genomes for metagenomic binning, comparative biology and taxonomic classification.</title>
        <authorList>
            <person name="Goeker M."/>
        </authorList>
    </citation>
    <scope>NUCLEOTIDE SEQUENCE [LARGE SCALE GENOMIC DNA]</scope>
    <source>
        <strain evidence="6 7">DSM 6462</strain>
    </source>
</reference>
<keyword evidence="2" id="KW-0238">DNA-binding</keyword>
<evidence type="ECO:0000256" key="3">
    <source>
        <dbReference type="ARBA" id="ARBA00023163"/>
    </source>
</evidence>
<organism evidence="6 7">
    <name type="scientific">Chelatococcus asaccharovorans</name>
    <dbReference type="NCBI Taxonomy" id="28210"/>
    <lineage>
        <taxon>Bacteria</taxon>
        <taxon>Pseudomonadati</taxon>
        <taxon>Pseudomonadota</taxon>
        <taxon>Alphaproteobacteria</taxon>
        <taxon>Hyphomicrobiales</taxon>
        <taxon>Chelatococcaceae</taxon>
        <taxon>Chelatococcus</taxon>
    </lineage>
</organism>
<dbReference type="GO" id="GO:0003700">
    <property type="term" value="F:DNA-binding transcription factor activity"/>
    <property type="evidence" value="ECO:0007669"/>
    <property type="project" value="InterPro"/>
</dbReference>
<keyword evidence="1" id="KW-0805">Transcription regulation</keyword>
<gene>
    <name evidence="6" type="ORF">C7450_12328</name>
</gene>
<name>A0A2V3TS31_9HYPH</name>
<dbReference type="PANTHER" id="PTHR46796">
    <property type="entry name" value="HTH-TYPE TRANSCRIPTIONAL ACTIVATOR RHAS-RELATED"/>
    <property type="match status" value="1"/>
</dbReference>
<dbReference type="SMART" id="SM00342">
    <property type="entry name" value="HTH_ARAC"/>
    <property type="match status" value="1"/>
</dbReference>
<keyword evidence="3" id="KW-0804">Transcription</keyword>
<dbReference type="Pfam" id="PF12833">
    <property type="entry name" value="HTH_18"/>
    <property type="match status" value="1"/>
</dbReference>
<dbReference type="PANTHER" id="PTHR46796:SF6">
    <property type="entry name" value="ARAC SUBFAMILY"/>
    <property type="match status" value="1"/>
</dbReference>
<comment type="caution">
    <text evidence="6">The sequence shown here is derived from an EMBL/GenBank/DDBJ whole genome shotgun (WGS) entry which is preliminary data.</text>
</comment>
<dbReference type="OrthoDB" id="8004517at2"/>
<dbReference type="Gene3D" id="1.10.10.60">
    <property type="entry name" value="Homeodomain-like"/>
    <property type="match status" value="1"/>
</dbReference>
<keyword evidence="7" id="KW-1185">Reference proteome</keyword>
<evidence type="ECO:0000313" key="7">
    <source>
        <dbReference type="Proteomes" id="UP000248021"/>
    </source>
</evidence>
<dbReference type="InterPro" id="IPR018060">
    <property type="entry name" value="HTH_AraC"/>
</dbReference>
<sequence>MVSDPTSRPADKPAPPPVSPRQFSTDALPPSDQFDAWRDHYRDVFDLNLAEPSRKAYPAEHVSWDLGGLTFTRASMPVGVERRWKHWSRPRIDDWILVAARRDKAHPGGPHVGFRSLYREFEGLGGDGEILTLFLPRDHFDKDAATFDGAPEQIPWNGMAAILADFLISLDQNLPSLSQGHIDGIASATKSLVTACISPTPEKLVQARDVLTRASFSRAQRIIRQHLYSPALGPEFLAQAAGLSRSTLYRVFASHGGVSSLITRERLNEAHRRLTSAGGPSAINALAYDLCFSDPSTFSRAFKRQFGYSPRDAIGLRT</sequence>
<feature type="region of interest" description="Disordered" evidence="4">
    <location>
        <begin position="1"/>
        <end position="30"/>
    </location>
</feature>
<dbReference type="EMBL" id="QJJK01000023">
    <property type="protein sequence ID" value="PXW50756.1"/>
    <property type="molecule type" value="Genomic_DNA"/>
</dbReference>
<accession>A0A2V3TS31</accession>
<dbReference type="AlphaFoldDB" id="A0A2V3TS31"/>
<dbReference type="PROSITE" id="PS01124">
    <property type="entry name" value="HTH_ARAC_FAMILY_2"/>
    <property type="match status" value="1"/>
</dbReference>